<keyword evidence="4" id="KW-0808">Transferase</keyword>
<feature type="compositionally biased region" description="Polar residues" evidence="1">
    <location>
        <begin position="170"/>
        <end position="192"/>
    </location>
</feature>
<feature type="compositionally biased region" description="Polar residues" evidence="1">
    <location>
        <begin position="276"/>
        <end position="300"/>
    </location>
</feature>
<feature type="domain" description="SAM" evidence="3">
    <location>
        <begin position="309"/>
        <end position="364"/>
    </location>
</feature>
<dbReference type="PANTHER" id="PTHR12287:SF23">
    <property type="entry name" value="AROUSER, ISOFORM A-RELATED"/>
    <property type="match status" value="1"/>
</dbReference>
<name>A0AAV4FSB8_9GAST</name>
<keyword evidence="2" id="KW-0472">Membrane</keyword>
<feature type="region of interest" description="Disordered" evidence="1">
    <location>
        <begin position="249"/>
        <end position="310"/>
    </location>
</feature>
<evidence type="ECO:0000256" key="2">
    <source>
        <dbReference type="SAM" id="Phobius"/>
    </source>
</evidence>
<gene>
    <name evidence="4" type="ORF">ElyMa_002205000</name>
</gene>
<keyword evidence="4" id="KW-0675">Receptor</keyword>
<evidence type="ECO:0000259" key="3">
    <source>
        <dbReference type="Pfam" id="PF18016"/>
    </source>
</evidence>
<feature type="compositionally biased region" description="Low complexity" evidence="1">
    <location>
        <begin position="254"/>
        <end position="275"/>
    </location>
</feature>
<feature type="compositionally biased region" description="Pro residues" evidence="1">
    <location>
        <begin position="160"/>
        <end position="169"/>
    </location>
</feature>
<evidence type="ECO:0000313" key="5">
    <source>
        <dbReference type="Proteomes" id="UP000762676"/>
    </source>
</evidence>
<dbReference type="Pfam" id="PF18016">
    <property type="entry name" value="SAM_3"/>
    <property type="match status" value="1"/>
</dbReference>
<dbReference type="GO" id="GO:0003779">
    <property type="term" value="F:actin binding"/>
    <property type="evidence" value="ECO:0007669"/>
    <property type="project" value="TreeGrafter"/>
</dbReference>
<feature type="compositionally biased region" description="Low complexity" evidence="1">
    <location>
        <begin position="463"/>
        <end position="477"/>
    </location>
</feature>
<keyword evidence="5" id="KW-1185">Reference proteome</keyword>
<organism evidence="4 5">
    <name type="scientific">Elysia marginata</name>
    <dbReference type="NCBI Taxonomy" id="1093978"/>
    <lineage>
        <taxon>Eukaryota</taxon>
        <taxon>Metazoa</taxon>
        <taxon>Spiralia</taxon>
        <taxon>Lophotrochozoa</taxon>
        <taxon>Mollusca</taxon>
        <taxon>Gastropoda</taxon>
        <taxon>Heterobranchia</taxon>
        <taxon>Euthyneura</taxon>
        <taxon>Panpulmonata</taxon>
        <taxon>Sacoglossa</taxon>
        <taxon>Placobranchoidea</taxon>
        <taxon>Plakobranchidae</taxon>
        <taxon>Elysia</taxon>
    </lineage>
</organism>
<dbReference type="GO" id="GO:0007266">
    <property type="term" value="P:Rho protein signal transduction"/>
    <property type="evidence" value="ECO:0007669"/>
    <property type="project" value="TreeGrafter"/>
</dbReference>
<dbReference type="InterPro" id="IPR041418">
    <property type="entry name" value="SAM_3"/>
</dbReference>
<feature type="region of interest" description="Disordered" evidence="1">
    <location>
        <begin position="393"/>
        <end position="488"/>
    </location>
</feature>
<dbReference type="AlphaFoldDB" id="A0AAV4FSB8"/>
<accession>A0AAV4FSB8</accession>
<reference evidence="4 5" key="1">
    <citation type="journal article" date="2021" name="Elife">
        <title>Chloroplast acquisition without the gene transfer in kleptoplastic sea slugs, Plakobranchus ocellatus.</title>
        <authorList>
            <person name="Maeda T."/>
            <person name="Takahashi S."/>
            <person name="Yoshida T."/>
            <person name="Shimamura S."/>
            <person name="Takaki Y."/>
            <person name="Nagai Y."/>
            <person name="Toyoda A."/>
            <person name="Suzuki Y."/>
            <person name="Arimoto A."/>
            <person name="Ishii H."/>
            <person name="Satoh N."/>
            <person name="Nishiyama T."/>
            <person name="Hasebe M."/>
            <person name="Maruyama T."/>
            <person name="Minagawa J."/>
            <person name="Obokata J."/>
            <person name="Shigenobu S."/>
        </authorList>
    </citation>
    <scope>NUCLEOTIDE SEQUENCE [LARGE SCALE GENOMIC DNA]</scope>
</reference>
<keyword evidence="2" id="KW-0812">Transmembrane</keyword>
<evidence type="ECO:0000313" key="4">
    <source>
        <dbReference type="EMBL" id="GFR76139.1"/>
    </source>
</evidence>
<feature type="region of interest" description="Disordered" evidence="1">
    <location>
        <begin position="17"/>
        <end position="43"/>
    </location>
</feature>
<keyword evidence="2" id="KW-1133">Transmembrane helix</keyword>
<dbReference type="EMBL" id="BMAT01004579">
    <property type="protein sequence ID" value="GFR76139.1"/>
    <property type="molecule type" value="Genomic_DNA"/>
</dbReference>
<evidence type="ECO:0000256" key="1">
    <source>
        <dbReference type="SAM" id="MobiDB-lite"/>
    </source>
</evidence>
<dbReference type="GO" id="GO:0035023">
    <property type="term" value="P:regulation of Rho protein signal transduction"/>
    <property type="evidence" value="ECO:0007669"/>
    <property type="project" value="TreeGrafter"/>
</dbReference>
<dbReference type="Proteomes" id="UP000762676">
    <property type="component" value="Unassembled WGS sequence"/>
</dbReference>
<dbReference type="Gene3D" id="1.10.150.50">
    <property type="entry name" value="Transcription Factor, Ets-1"/>
    <property type="match status" value="1"/>
</dbReference>
<dbReference type="GO" id="GO:0016301">
    <property type="term" value="F:kinase activity"/>
    <property type="evidence" value="ECO:0007669"/>
    <property type="project" value="UniProtKB-KW"/>
</dbReference>
<comment type="caution">
    <text evidence="4">The sequence shown here is derived from an EMBL/GenBank/DDBJ whole genome shotgun (WGS) entry which is preliminary data.</text>
</comment>
<proteinExistence type="predicted"/>
<dbReference type="PANTHER" id="PTHR12287">
    <property type="entry name" value="EPIDERMAL GROWTH FACTOR RECEPTOR KINASE SUBSTRATE EPS8-RELATED PROTEIN"/>
    <property type="match status" value="1"/>
</dbReference>
<feature type="compositionally biased region" description="Low complexity" evidence="1">
    <location>
        <begin position="418"/>
        <end position="435"/>
    </location>
</feature>
<feature type="compositionally biased region" description="Low complexity" evidence="1">
    <location>
        <begin position="102"/>
        <end position="113"/>
    </location>
</feature>
<sequence>MSEAKKCANSLSQGLNVDLPKAGLEPRTSQSEAERLQLDDDATPTPHQKWTPWVFILSRLHCIWVFYLKRTPWVFILSGLLCIWVLTFSGAQYKIPERTRASDSSPSPSDSSSLPVIHVEDTTEQTTQKEKPQKAPRRGSEPARPPETTAGLTDSSHQGGPPPPVPVPPTSNSRPPLTRSRAFSLQSESPSTGGVAIIGPLSLPVSEYSKLHPERYEAPRRLTQPSIADSVKVDHSLMSALAATVIARNRDRSASSSSAATPTSTTNTGNRSSYSEQQQTTMTTAVESPSPRTRSWNSPRSSRHDDVTHISERSTAGEVTEWLKNKKFSDRAVQVFRGHTGLDMFHLRLSDFQKVLTHDEATRLDGLLTLQKNTSGYGTRSAKELNEILQRRKQHVTETENQSDELNSSVFQPPPPELQQQQQQQQQEQQQQLQQDQRERQQIYARPAKGPDYRGEHSGASFQQQLIRQRSQLRQSQGELDLAEFQDV</sequence>
<keyword evidence="4" id="KW-0418">Kinase</keyword>
<dbReference type="InterPro" id="IPR039801">
    <property type="entry name" value="EPS8-like"/>
</dbReference>
<feature type="region of interest" description="Disordered" evidence="1">
    <location>
        <begin position="98"/>
        <end position="196"/>
    </location>
</feature>
<protein>
    <submittedName>
        <fullName evidence="4">Epidermal growth factor receptor kinase substrate 8 protein 2</fullName>
    </submittedName>
</protein>
<dbReference type="InterPro" id="IPR013761">
    <property type="entry name" value="SAM/pointed_sf"/>
</dbReference>
<feature type="transmembrane region" description="Helical" evidence="2">
    <location>
        <begin position="74"/>
        <end position="93"/>
    </location>
</feature>
<dbReference type="GO" id="GO:0005886">
    <property type="term" value="C:plasma membrane"/>
    <property type="evidence" value="ECO:0007669"/>
    <property type="project" value="TreeGrafter"/>
</dbReference>
<feature type="compositionally biased region" description="Basic and acidic residues" evidence="1">
    <location>
        <begin position="127"/>
        <end position="141"/>
    </location>
</feature>